<accession>A0A6N3H783</accession>
<dbReference type="AlphaFoldDB" id="A0A6N3H783"/>
<dbReference type="RefSeq" id="WP_422047097.1">
    <property type="nucleotide sequence ID" value="NZ_CACRUM010000102.1"/>
</dbReference>
<gene>
    <name evidence="3" type="ORF">RILFYP67_03175</name>
</gene>
<feature type="region of interest" description="Disordered" evidence="2">
    <location>
        <begin position="51"/>
        <end position="72"/>
    </location>
</feature>
<reference evidence="3" key="1">
    <citation type="submission" date="2019-11" db="EMBL/GenBank/DDBJ databases">
        <authorList>
            <person name="Feng L."/>
        </authorList>
    </citation>
    <scope>NUCLEOTIDE SEQUENCE</scope>
    <source>
        <strain evidence="3">RintestinalisLFYP67</strain>
    </source>
</reference>
<sequence>MVVNLQFFGGRGSTSGLALTEKQAKKIEDSAQMKDTMLNGARLGAKFYEYTDSNGKKHSGETGAGAQGGTYRSEYSDEVARYAQRSTRSLENELQQLKSKLNDQYQRFARSAASKSASQVQGFADADRRIKMINQVLRRRRNKK</sequence>
<evidence type="ECO:0000256" key="1">
    <source>
        <dbReference type="SAM" id="Coils"/>
    </source>
</evidence>
<dbReference type="EMBL" id="CACRUM010000102">
    <property type="protein sequence ID" value="VYU72744.1"/>
    <property type="molecule type" value="Genomic_DNA"/>
</dbReference>
<keyword evidence="1" id="KW-0175">Coiled coil</keyword>
<evidence type="ECO:0000313" key="3">
    <source>
        <dbReference type="EMBL" id="VYU72744.1"/>
    </source>
</evidence>
<proteinExistence type="predicted"/>
<organism evidence="3">
    <name type="scientific">Roseburia intestinalis</name>
    <dbReference type="NCBI Taxonomy" id="166486"/>
    <lineage>
        <taxon>Bacteria</taxon>
        <taxon>Bacillati</taxon>
        <taxon>Bacillota</taxon>
        <taxon>Clostridia</taxon>
        <taxon>Lachnospirales</taxon>
        <taxon>Lachnospiraceae</taxon>
        <taxon>Roseburia</taxon>
    </lineage>
</organism>
<protein>
    <submittedName>
        <fullName evidence="3">Uncharacterized protein</fullName>
    </submittedName>
</protein>
<evidence type="ECO:0000256" key="2">
    <source>
        <dbReference type="SAM" id="MobiDB-lite"/>
    </source>
</evidence>
<feature type="coiled-coil region" evidence="1">
    <location>
        <begin position="80"/>
        <end position="107"/>
    </location>
</feature>
<name>A0A6N3H783_9FIRM</name>